<evidence type="ECO:0000313" key="3">
    <source>
        <dbReference type="WBParaSite" id="PDA_v2.g22699.t1"/>
    </source>
</evidence>
<dbReference type="InterPro" id="IPR024079">
    <property type="entry name" value="MetalloPept_cat_dom_sf"/>
</dbReference>
<dbReference type="SUPFAM" id="SSF55486">
    <property type="entry name" value="Metalloproteases ('zincins'), catalytic domain"/>
    <property type="match status" value="1"/>
</dbReference>
<dbReference type="Proteomes" id="UP000887578">
    <property type="component" value="Unplaced"/>
</dbReference>
<evidence type="ECO:0000259" key="1">
    <source>
        <dbReference type="Pfam" id="PF01400"/>
    </source>
</evidence>
<accession>A0A914PWL2</accession>
<dbReference type="InterPro" id="IPR001506">
    <property type="entry name" value="Peptidase_M12A"/>
</dbReference>
<evidence type="ECO:0000313" key="2">
    <source>
        <dbReference type="Proteomes" id="UP000887578"/>
    </source>
</evidence>
<dbReference type="Gene3D" id="3.40.390.10">
    <property type="entry name" value="Collagenase (Catalytic Domain)"/>
    <property type="match status" value="1"/>
</dbReference>
<dbReference type="GO" id="GO:0004222">
    <property type="term" value="F:metalloendopeptidase activity"/>
    <property type="evidence" value="ECO:0007669"/>
    <property type="project" value="InterPro"/>
</dbReference>
<dbReference type="PANTHER" id="PTHR10127">
    <property type="entry name" value="DISCOIDIN, CUB, EGF, LAMININ , AND ZINC METALLOPROTEASE DOMAIN CONTAINING"/>
    <property type="match status" value="1"/>
</dbReference>
<organism evidence="2 3">
    <name type="scientific">Panagrolaimus davidi</name>
    <dbReference type="NCBI Taxonomy" id="227884"/>
    <lineage>
        <taxon>Eukaryota</taxon>
        <taxon>Metazoa</taxon>
        <taxon>Ecdysozoa</taxon>
        <taxon>Nematoda</taxon>
        <taxon>Chromadorea</taxon>
        <taxon>Rhabditida</taxon>
        <taxon>Tylenchina</taxon>
        <taxon>Panagrolaimomorpha</taxon>
        <taxon>Panagrolaimoidea</taxon>
        <taxon>Panagrolaimidae</taxon>
        <taxon>Panagrolaimus</taxon>
    </lineage>
</organism>
<proteinExistence type="predicted"/>
<sequence length="184" mass="21699">MFFKLIYDTVDELNKAAGGQYIQWTEVDEDDAIHIKRYIVFMLEKYECEQTAPSDRGGFYLPLSNLPECSAPNLRNLLTGLGFVYTHLRADRDQFIDIHYDNIYDINHQIYERCFDCMQSNDTAFSVYDFNSILHSPQFSYYAKNESAPIITPKPNWRNIEMDESWNEKKLTEQDVLIFRAIYA</sequence>
<keyword evidence="2" id="KW-1185">Reference proteome</keyword>
<dbReference type="Pfam" id="PF01400">
    <property type="entry name" value="Astacin"/>
    <property type="match status" value="1"/>
</dbReference>
<dbReference type="WBParaSite" id="PDA_v2.g22699.t1">
    <property type="protein sequence ID" value="PDA_v2.g22699.t1"/>
    <property type="gene ID" value="PDA_v2.g22699"/>
</dbReference>
<feature type="domain" description="Peptidase M12A" evidence="1">
    <location>
        <begin position="78"/>
        <end position="180"/>
    </location>
</feature>
<dbReference type="GO" id="GO:0006508">
    <property type="term" value="P:proteolysis"/>
    <property type="evidence" value="ECO:0007669"/>
    <property type="project" value="InterPro"/>
</dbReference>
<name>A0A914PWL2_9BILA</name>
<dbReference type="AlphaFoldDB" id="A0A914PWL2"/>
<dbReference type="PANTHER" id="PTHR10127:SF883">
    <property type="entry name" value="ZINC METALLOPROTEINASE NAS-8"/>
    <property type="match status" value="1"/>
</dbReference>
<protein>
    <submittedName>
        <fullName evidence="3">Peptidase M12A domain-containing protein</fullName>
    </submittedName>
</protein>
<reference evidence="3" key="1">
    <citation type="submission" date="2022-11" db="UniProtKB">
        <authorList>
            <consortium name="WormBaseParasite"/>
        </authorList>
    </citation>
    <scope>IDENTIFICATION</scope>
</reference>